<dbReference type="InterPro" id="IPR001680">
    <property type="entry name" value="WD40_rpt"/>
</dbReference>
<keyword evidence="1 3" id="KW-0853">WD repeat</keyword>
<feature type="non-terminal residue" evidence="5">
    <location>
        <position position="1"/>
    </location>
</feature>
<gene>
    <name evidence="5" type="ORF">NEMVEDRAFT_v1g11764</name>
</gene>
<evidence type="ECO:0000256" key="1">
    <source>
        <dbReference type="ARBA" id="ARBA00022574"/>
    </source>
</evidence>
<dbReference type="InterPro" id="IPR045151">
    <property type="entry name" value="DCAF8"/>
</dbReference>
<dbReference type="EMBL" id="DS469878">
    <property type="protein sequence ID" value="EDO31720.1"/>
    <property type="molecule type" value="Genomic_DNA"/>
</dbReference>
<dbReference type="Proteomes" id="UP000001593">
    <property type="component" value="Unassembled WGS sequence"/>
</dbReference>
<feature type="region of interest" description="Disordered" evidence="4">
    <location>
        <begin position="140"/>
        <end position="192"/>
    </location>
</feature>
<dbReference type="eggNOG" id="KOG1334">
    <property type="taxonomic scope" value="Eukaryota"/>
</dbReference>
<dbReference type="PROSITE" id="PS50082">
    <property type="entry name" value="WD_REPEATS_2"/>
    <property type="match status" value="1"/>
</dbReference>
<dbReference type="PANTHER" id="PTHR15574">
    <property type="entry name" value="WD REPEAT DOMAIN-CONTAINING FAMILY"/>
    <property type="match status" value="1"/>
</dbReference>
<dbReference type="InterPro" id="IPR015943">
    <property type="entry name" value="WD40/YVTN_repeat-like_dom_sf"/>
</dbReference>
<sequence>ITTPGDSNTFLSCGEDGTVRMFDIRTKQKCAKRDCREDVLIDCAKAITSISINPQAPYQLAVGCENSTVRVFDRRSLSTANHSSAANKMRGMVCKFRPDALSERTCRVTSLSFSDDGGELLVSYCADYLYLFNMRGPKSSPLTPGSNGENDHSSSSPQRSNLPLKRLRLRGDWSDTGPNARPESEATSTESNLMQRMSDMFVRWIEESFRANQRGRGRPVTSSVTSSSDCGRIFLWDKNTCEIVVVLQGDKHVVNCIQPHPFDPILASSGIDYDIKLWSPSLEYPQPLGELDEIIKRNEKMLEESRDTITVPASFMLRMLASLNHAR</sequence>
<reference evidence="5 6" key="1">
    <citation type="journal article" date="2007" name="Science">
        <title>Sea anemone genome reveals ancestral eumetazoan gene repertoire and genomic organization.</title>
        <authorList>
            <person name="Putnam N.H."/>
            <person name="Srivastava M."/>
            <person name="Hellsten U."/>
            <person name="Dirks B."/>
            <person name="Chapman J."/>
            <person name="Salamov A."/>
            <person name="Terry A."/>
            <person name="Shapiro H."/>
            <person name="Lindquist E."/>
            <person name="Kapitonov V.V."/>
            <person name="Jurka J."/>
            <person name="Genikhovich G."/>
            <person name="Grigoriev I.V."/>
            <person name="Lucas S.M."/>
            <person name="Steele R.E."/>
            <person name="Finnerty J.R."/>
            <person name="Technau U."/>
            <person name="Martindale M.Q."/>
            <person name="Rokhsar D.S."/>
        </authorList>
    </citation>
    <scope>NUCLEOTIDE SEQUENCE [LARGE SCALE GENOMIC DNA]</scope>
    <source>
        <strain evidence="6">CH2 X CH6</strain>
    </source>
</reference>
<proteinExistence type="predicted"/>
<accession>A7SX40</accession>
<dbReference type="HOGENOM" id="CLU_720762_0_0_1"/>
<dbReference type="Gene3D" id="2.130.10.10">
    <property type="entry name" value="YVTN repeat-like/Quinoprotein amine dehydrogenase"/>
    <property type="match status" value="2"/>
</dbReference>
<keyword evidence="2" id="KW-0677">Repeat</keyword>
<dbReference type="STRING" id="45351.A7SX40"/>
<dbReference type="PhylomeDB" id="A7SX40"/>
<feature type="repeat" description="WD" evidence="3">
    <location>
        <begin position="247"/>
        <end position="279"/>
    </location>
</feature>
<dbReference type="Pfam" id="PF00400">
    <property type="entry name" value="WD40"/>
    <property type="match status" value="3"/>
</dbReference>
<evidence type="ECO:0000313" key="6">
    <source>
        <dbReference type="Proteomes" id="UP000001593"/>
    </source>
</evidence>
<dbReference type="SUPFAM" id="SSF50978">
    <property type="entry name" value="WD40 repeat-like"/>
    <property type="match status" value="1"/>
</dbReference>
<dbReference type="SMART" id="SM00320">
    <property type="entry name" value="WD40"/>
    <property type="match status" value="3"/>
</dbReference>
<dbReference type="AlphaFoldDB" id="A7SX40"/>
<keyword evidence="6" id="KW-1185">Reference proteome</keyword>
<evidence type="ECO:0000256" key="4">
    <source>
        <dbReference type="SAM" id="MobiDB-lite"/>
    </source>
</evidence>
<dbReference type="InParanoid" id="A7SX40"/>
<dbReference type="InterPro" id="IPR036322">
    <property type="entry name" value="WD40_repeat_dom_sf"/>
</dbReference>
<dbReference type="eggNOG" id="KOG1310">
    <property type="taxonomic scope" value="Eukaryota"/>
</dbReference>
<name>A7SX40_NEMVE</name>
<dbReference type="PANTHER" id="PTHR15574:SF39">
    <property type="entry name" value="DDB1- AND CUL4-ASSOCIATED FACTOR 6"/>
    <property type="match status" value="1"/>
</dbReference>
<feature type="non-terminal residue" evidence="5">
    <location>
        <position position="327"/>
    </location>
</feature>
<organism evidence="5 6">
    <name type="scientific">Nematostella vectensis</name>
    <name type="common">Starlet sea anemone</name>
    <dbReference type="NCBI Taxonomy" id="45351"/>
    <lineage>
        <taxon>Eukaryota</taxon>
        <taxon>Metazoa</taxon>
        <taxon>Cnidaria</taxon>
        <taxon>Anthozoa</taxon>
        <taxon>Hexacorallia</taxon>
        <taxon>Actiniaria</taxon>
        <taxon>Edwardsiidae</taxon>
        <taxon>Nematostella</taxon>
    </lineage>
</organism>
<feature type="compositionally biased region" description="Polar residues" evidence="4">
    <location>
        <begin position="140"/>
        <end position="161"/>
    </location>
</feature>
<evidence type="ECO:0000256" key="2">
    <source>
        <dbReference type="ARBA" id="ARBA00022737"/>
    </source>
</evidence>
<protein>
    <submittedName>
        <fullName evidence="5">Uncharacterized protein</fullName>
    </submittedName>
</protein>
<evidence type="ECO:0000256" key="3">
    <source>
        <dbReference type="PROSITE-ProRule" id="PRU00221"/>
    </source>
</evidence>
<dbReference type="OMA" id="THTLRCH"/>
<evidence type="ECO:0000313" key="5">
    <source>
        <dbReference type="EMBL" id="EDO31720.1"/>
    </source>
</evidence>